<feature type="transmembrane region" description="Helical" evidence="1">
    <location>
        <begin position="237"/>
        <end position="255"/>
    </location>
</feature>
<feature type="transmembrane region" description="Helical" evidence="1">
    <location>
        <begin position="292"/>
        <end position="309"/>
    </location>
</feature>
<proteinExistence type="predicted"/>
<dbReference type="OrthoDB" id="3721873at2"/>
<accession>A0A2S6GD27</accession>
<keyword evidence="4" id="KW-1185">Reference proteome</keyword>
<dbReference type="Pfam" id="PF26371">
    <property type="entry name" value="AftB_C"/>
    <property type="match status" value="1"/>
</dbReference>
<feature type="transmembrane region" description="Helical" evidence="1">
    <location>
        <begin position="367"/>
        <end position="385"/>
    </location>
</feature>
<evidence type="ECO:0000313" key="4">
    <source>
        <dbReference type="Proteomes" id="UP000239203"/>
    </source>
</evidence>
<comment type="caution">
    <text evidence="3">The sequence shown here is derived from an EMBL/GenBank/DDBJ whole genome shotgun (WGS) entry which is preliminary data.</text>
</comment>
<dbReference type="InterPro" id="IPR058983">
    <property type="entry name" value="AftB_C"/>
</dbReference>
<name>A0A2S6GD27_9PSEU</name>
<reference evidence="3 4" key="1">
    <citation type="submission" date="2018-02" db="EMBL/GenBank/DDBJ databases">
        <title>Genomic Encyclopedia of Archaeal and Bacterial Type Strains, Phase II (KMG-II): from individual species to whole genera.</title>
        <authorList>
            <person name="Goeker M."/>
        </authorList>
    </citation>
    <scope>NUCLEOTIDE SEQUENCE [LARGE SCALE GENOMIC DNA]</scope>
    <source>
        <strain evidence="3 4">YU 961-1</strain>
    </source>
</reference>
<dbReference type="Proteomes" id="UP000239203">
    <property type="component" value="Unassembled WGS sequence"/>
</dbReference>
<feature type="transmembrane region" description="Helical" evidence="1">
    <location>
        <begin position="44"/>
        <end position="62"/>
    </location>
</feature>
<keyword evidence="3" id="KW-0808">Transferase</keyword>
<protein>
    <submittedName>
        <fullName evidence="3">Arabinofuranosyltransferase</fullName>
    </submittedName>
</protein>
<feature type="transmembrane region" description="Helical" evidence="1">
    <location>
        <begin position="100"/>
        <end position="116"/>
    </location>
</feature>
<keyword evidence="1" id="KW-0812">Transmembrane</keyword>
<feature type="transmembrane region" description="Helical" evidence="1">
    <location>
        <begin position="123"/>
        <end position="141"/>
    </location>
</feature>
<evidence type="ECO:0000313" key="3">
    <source>
        <dbReference type="EMBL" id="PPK63157.1"/>
    </source>
</evidence>
<dbReference type="GO" id="GO:0016740">
    <property type="term" value="F:transferase activity"/>
    <property type="evidence" value="ECO:0007669"/>
    <property type="project" value="UniProtKB-KW"/>
</dbReference>
<feature type="domain" description="Terminal beta-(1-&gt;2)-arabinofuranosyltransferase C-terminal" evidence="2">
    <location>
        <begin position="467"/>
        <end position="581"/>
    </location>
</feature>
<feature type="transmembrane region" description="Helical" evidence="1">
    <location>
        <begin position="316"/>
        <end position="335"/>
    </location>
</feature>
<feature type="transmembrane region" description="Helical" evidence="1">
    <location>
        <begin position="177"/>
        <end position="200"/>
    </location>
</feature>
<dbReference type="AlphaFoldDB" id="A0A2S6GD27"/>
<sequence>MPSTLGVRGSATERTDNYGLGTMVLTAVKAERTRLIDRRTPRDWWNLAAIALVVVVFAAVAWHRRWICDDGLIVLRTVRNILEGNGPVYNVGERVESNTSVLWTYVLVVAGLIPGVRLEWASVVLGGLFAAGGVLLGLQGARLLHPSRLIVPAGALVVLGMSPYWDYATSGLESGLCVLWLAGTWWLLVRHATGAMTAVWPTLVVIGVGTLVRPEYALVSAIAFAALVAIRRPGWRAGLLWVAITGALPVAYQIFRMGYYGLLTPNTALAKEGGKARWEMGGYYLDDFVSSYQLWIPLLLLVVVAALVFRRMPRPTVIAVGAIAVSGLALALYVTRVGGDYMHARMLLPALFCLLLPLMVVPLTKWLAVPVLGLAVWAGVAAASLRSDTVFTHKIGAHSITDARVFWLDTTHKANPVVAEDAEDVPGYLQDIAAARAGKTGPVLVIKIGANWVALPAKSTVVTSPGALGFPGLLLPSDLKVTDDLGLANPLASHTVSIPGYPMGHDKLLTPPWSIADVCVGTPEELSALTGGAIPAHEIAAARVALQRPEIRQMLDSVREPMTAGRFLSNIANSFENTSLRYGRDPVAVSEGR</sequence>
<dbReference type="RefSeq" id="WP_146108355.1">
    <property type="nucleotide sequence ID" value="NZ_CP154825.1"/>
</dbReference>
<organism evidence="3 4">
    <name type="scientific">Actinokineospora auranticolor</name>
    <dbReference type="NCBI Taxonomy" id="155976"/>
    <lineage>
        <taxon>Bacteria</taxon>
        <taxon>Bacillati</taxon>
        <taxon>Actinomycetota</taxon>
        <taxon>Actinomycetes</taxon>
        <taxon>Pseudonocardiales</taxon>
        <taxon>Pseudonocardiaceae</taxon>
        <taxon>Actinokineospora</taxon>
    </lineage>
</organism>
<keyword evidence="1" id="KW-1133">Transmembrane helix</keyword>
<keyword evidence="1" id="KW-0472">Membrane</keyword>
<evidence type="ECO:0000256" key="1">
    <source>
        <dbReference type="SAM" id="Phobius"/>
    </source>
</evidence>
<dbReference type="EMBL" id="PTIX01000031">
    <property type="protein sequence ID" value="PPK63157.1"/>
    <property type="molecule type" value="Genomic_DNA"/>
</dbReference>
<gene>
    <name evidence="3" type="ORF">CLV40_13126</name>
</gene>
<evidence type="ECO:0000259" key="2">
    <source>
        <dbReference type="Pfam" id="PF26371"/>
    </source>
</evidence>